<sequence>MVAVNDLTLNQTGIIKNISHPDSGMQRRLYDMGFYIGTPIKKILISPTGDPIAYRLRGTTIALRNADAQYIDIEVTN</sequence>
<dbReference type="OrthoDB" id="9811076at2"/>
<dbReference type="InterPro" id="IPR007167">
    <property type="entry name" value="Fe-transptr_FeoA-like"/>
</dbReference>
<keyword evidence="3" id="KW-1185">Reference proteome</keyword>
<dbReference type="Proteomes" id="UP000188246">
    <property type="component" value="Chromosome"/>
</dbReference>
<dbReference type="InterPro" id="IPR052713">
    <property type="entry name" value="FeoA"/>
</dbReference>
<dbReference type="GO" id="GO:0046914">
    <property type="term" value="F:transition metal ion binding"/>
    <property type="evidence" value="ECO:0007669"/>
    <property type="project" value="InterPro"/>
</dbReference>
<dbReference type="STRING" id="633807.BW732_03325"/>
<proteinExistence type="predicted"/>
<protein>
    <recommendedName>
        <fullName evidence="1">Ferrous iron transporter FeoA-like domain-containing protein</fullName>
    </recommendedName>
</protein>
<dbReference type="Gene3D" id="2.30.30.90">
    <property type="match status" value="1"/>
</dbReference>
<dbReference type="SMART" id="SM00899">
    <property type="entry name" value="FeoA"/>
    <property type="match status" value="1"/>
</dbReference>
<accession>A0A1Q2D4S7</accession>
<feature type="domain" description="Ferrous iron transporter FeoA-like" evidence="1">
    <location>
        <begin position="2"/>
        <end position="75"/>
    </location>
</feature>
<dbReference type="InterPro" id="IPR008988">
    <property type="entry name" value="Transcriptional_repressor_C"/>
</dbReference>
<dbReference type="KEGG" id="vpi:BW732_03325"/>
<dbReference type="PANTHER" id="PTHR42954">
    <property type="entry name" value="FE(2+) TRANSPORT PROTEIN A"/>
    <property type="match status" value="1"/>
</dbReference>
<evidence type="ECO:0000313" key="3">
    <source>
        <dbReference type="Proteomes" id="UP000188246"/>
    </source>
</evidence>
<dbReference type="AlphaFoldDB" id="A0A1Q2D4S7"/>
<dbReference type="RefSeq" id="WP_077275451.1">
    <property type="nucleotide sequence ID" value="NZ_CP019609.1"/>
</dbReference>
<organism evidence="2 3">
    <name type="scientific">Vagococcus penaei</name>
    <dbReference type="NCBI Taxonomy" id="633807"/>
    <lineage>
        <taxon>Bacteria</taxon>
        <taxon>Bacillati</taxon>
        <taxon>Bacillota</taxon>
        <taxon>Bacilli</taxon>
        <taxon>Lactobacillales</taxon>
        <taxon>Enterococcaceae</taxon>
        <taxon>Vagococcus</taxon>
    </lineage>
</organism>
<gene>
    <name evidence="2" type="ORF">BW732_03325</name>
</gene>
<reference evidence="2 3" key="1">
    <citation type="journal article" date="2010" name="Int. J. Syst. Evol. Microbiol.">
        <title>Vagococcus penaei sp. nov., isolated from spoilage microbiota of cooked shrimp (Penaeus vannamei).</title>
        <authorList>
            <person name="Jaffres E."/>
            <person name="Prevost H."/>
            <person name="Rossero A."/>
            <person name="Joffraud J.J."/>
            <person name="Dousset X."/>
        </authorList>
    </citation>
    <scope>NUCLEOTIDE SEQUENCE [LARGE SCALE GENOMIC DNA]</scope>
    <source>
        <strain evidence="2 3">CD276</strain>
    </source>
</reference>
<dbReference type="EMBL" id="CP019609">
    <property type="protein sequence ID" value="AQP53359.1"/>
    <property type="molecule type" value="Genomic_DNA"/>
</dbReference>
<dbReference type="InterPro" id="IPR038157">
    <property type="entry name" value="FeoA_core_dom"/>
</dbReference>
<dbReference type="PANTHER" id="PTHR42954:SF2">
    <property type="entry name" value="FE(2+) TRANSPORT PROTEIN A"/>
    <property type="match status" value="1"/>
</dbReference>
<dbReference type="Pfam" id="PF04023">
    <property type="entry name" value="FeoA"/>
    <property type="match status" value="1"/>
</dbReference>
<dbReference type="SUPFAM" id="SSF50037">
    <property type="entry name" value="C-terminal domain of transcriptional repressors"/>
    <property type="match status" value="1"/>
</dbReference>
<name>A0A1Q2D4S7_9ENTE</name>
<evidence type="ECO:0000259" key="1">
    <source>
        <dbReference type="SMART" id="SM00899"/>
    </source>
</evidence>
<evidence type="ECO:0000313" key="2">
    <source>
        <dbReference type="EMBL" id="AQP53359.1"/>
    </source>
</evidence>